<keyword evidence="6" id="KW-0067">ATP-binding</keyword>
<name>A0A0R1VIE7_9LACO</name>
<feature type="domain" description="ABC transporter" evidence="9">
    <location>
        <begin position="235"/>
        <end position="454"/>
    </location>
</feature>
<evidence type="ECO:0000256" key="6">
    <source>
        <dbReference type="ARBA" id="ARBA00022840"/>
    </source>
</evidence>
<comment type="similarity">
    <text evidence="2">Belongs to the ABC transporter superfamily.</text>
</comment>
<reference evidence="10 11" key="1">
    <citation type="journal article" date="2015" name="Genome Announc.">
        <title>Expanding the biotechnology potential of lactobacilli through comparative genomics of 213 strains and associated genera.</title>
        <authorList>
            <person name="Sun Z."/>
            <person name="Harris H.M."/>
            <person name="McCann A."/>
            <person name="Guo C."/>
            <person name="Argimon S."/>
            <person name="Zhang W."/>
            <person name="Yang X."/>
            <person name="Jeffery I.B."/>
            <person name="Cooney J.C."/>
            <person name="Kagawa T.F."/>
            <person name="Liu W."/>
            <person name="Song Y."/>
            <person name="Salvetti E."/>
            <person name="Wrobel A."/>
            <person name="Rasinkangas P."/>
            <person name="Parkhill J."/>
            <person name="Rea M.C."/>
            <person name="O'Sullivan O."/>
            <person name="Ritari J."/>
            <person name="Douillard F.P."/>
            <person name="Paul Ross R."/>
            <person name="Yang R."/>
            <person name="Briner A.E."/>
            <person name="Felis G.E."/>
            <person name="de Vos W.M."/>
            <person name="Barrangou R."/>
            <person name="Klaenhammer T.R."/>
            <person name="Caufield P.W."/>
            <person name="Cui Y."/>
            <person name="Zhang H."/>
            <person name="O'Toole P.W."/>
        </authorList>
    </citation>
    <scope>NUCLEOTIDE SEQUENCE [LARGE SCALE GENOMIC DNA]</scope>
    <source>
        <strain evidence="10 11">DSM 16045</strain>
    </source>
</reference>
<dbReference type="GO" id="GO:0042626">
    <property type="term" value="F:ATPase-coupled transmembrane transporter activity"/>
    <property type="evidence" value="ECO:0007669"/>
    <property type="project" value="TreeGrafter"/>
</dbReference>
<protein>
    <submittedName>
        <fullName evidence="10">ABC superfamily ATP binding cassette transporter ABC protein</fullName>
    </submittedName>
</protein>
<dbReference type="InterPro" id="IPR027417">
    <property type="entry name" value="P-loop_NTPase"/>
</dbReference>
<evidence type="ECO:0000256" key="2">
    <source>
        <dbReference type="ARBA" id="ARBA00005417"/>
    </source>
</evidence>
<dbReference type="PATRIC" id="fig|1423749.3.peg.1152"/>
<dbReference type="InterPro" id="IPR050095">
    <property type="entry name" value="ECF_ABC_transporter_ATP-bd"/>
</dbReference>
<dbReference type="InterPro" id="IPR017871">
    <property type="entry name" value="ABC_transporter-like_CS"/>
</dbReference>
<evidence type="ECO:0000313" key="10">
    <source>
        <dbReference type="EMBL" id="KRM03348.1"/>
    </source>
</evidence>
<dbReference type="GO" id="GO:0016887">
    <property type="term" value="F:ATP hydrolysis activity"/>
    <property type="evidence" value="ECO:0007669"/>
    <property type="project" value="InterPro"/>
</dbReference>
<evidence type="ECO:0000256" key="7">
    <source>
        <dbReference type="ARBA" id="ARBA00022967"/>
    </source>
</evidence>
<keyword evidence="11" id="KW-1185">Reference proteome</keyword>
<comment type="subcellular location">
    <subcellularLocation>
        <location evidence="1">Cell membrane</location>
        <topology evidence="1">Peripheral membrane protein</topology>
    </subcellularLocation>
</comment>
<dbReference type="GO" id="GO:0005524">
    <property type="term" value="F:ATP binding"/>
    <property type="evidence" value="ECO:0007669"/>
    <property type="project" value="UniProtKB-KW"/>
</dbReference>
<keyword evidence="5" id="KW-0547">Nucleotide-binding</keyword>
<dbReference type="InterPro" id="IPR015856">
    <property type="entry name" value="ABC_transpr_CbiO/EcfA_su"/>
</dbReference>
<dbReference type="GO" id="GO:0043190">
    <property type="term" value="C:ATP-binding cassette (ABC) transporter complex"/>
    <property type="evidence" value="ECO:0007669"/>
    <property type="project" value="TreeGrafter"/>
</dbReference>
<dbReference type="PROSITE" id="PS50893">
    <property type="entry name" value="ABC_TRANSPORTER_2"/>
    <property type="match status" value="2"/>
</dbReference>
<dbReference type="SMART" id="SM00382">
    <property type="entry name" value="AAA"/>
    <property type="match status" value="2"/>
</dbReference>
<evidence type="ECO:0000256" key="8">
    <source>
        <dbReference type="ARBA" id="ARBA00023136"/>
    </source>
</evidence>
<dbReference type="Gene3D" id="3.40.50.300">
    <property type="entry name" value="P-loop containing nucleotide triphosphate hydrolases"/>
    <property type="match status" value="2"/>
</dbReference>
<dbReference type="CDD" id="cd03225">
    <property type="entry name" value="ABC_cobalt_CbiO_domain1"/>
    <property type="match status" value="2"/>
</dbReference>
<dbReference type="PANTHER" id="PTHR43553">
    <property type="entry name" value="HEAVY METAL TRANSPORTER"/>
    <property type="match status" value="1"/>
</dbReference>
<dbReference type="PROSITE" id="PS00211">
    <property type="entry name" value="ABC_TRANSPORTER_1"/>
    <property type="match status" value="2"/>
</dbReference>
<dbReference type="AlphaFoldDB" id="A0A0R1VIE7"/>
<dbReference type="Proteomes" id="UP000051739">
    <property type="component" value="Unassembled WGS sequence"/>
</dbReference>
<dbReference type="EMBL" id="AZFN01000003">
    <property type="protein sequence ID" value="KRM03348.1"/>
    <property type="molecule type" value="Genomic_DNA"/>
</dbReference>
<keyword evidence="3" id="KW-0813">Transport</keyword>
<accession>A0A0R1VIE7</accession>
<evidence type="ECO:0000313" key="11">
    <source>
        <dbReference type="Proteomes" id="UP000051739"/>
    </source>
</evidence>
<dbReference type="RefSeq" id="WP_056936735.1">
    <property type="nucleotide sequence ID" value="NZ_AZFN01000003.1"/>
</dbReference>
<sequence length="454" mass="51000">MAIQINDLNFQYQDQTILKIPELTIPDGQFTLLFGPSGGGKSTLLKLIAHLYPKYRGHLEGQITGNDQVAMMFQDPSLQFALDTPQHELEFTLENLQIAPTEIPTRIQQALSFCQIENLRDRQIMTLSGGEQQLVALAVAVAMDAAIILLDEPFASLDHHHRHWILEKLMQLRQQGKTIIIADHDLNDYQDYQPQIIQVGHGQAYYLSSDQIQALLKVQAIESPVALPDSTAPILEFKNFALQQGHQTLMEVSSLAVPTNKITLFTGESGSGKTSLFKAITKRLPYQGSLKFNHKEIAKLKTLGLNQQIGVIFQQASDQFINITVQEELDLSRQHGHHPYFTAENLQATLTDLGLDRLMERVVYSLSGGQQKKLQVLVMLMMGQPVLMLDEPLTGLDRHSAQQIINLISKCQTVYPQTMLIISHQLALIDKLVDHHLHLANHRLTYQGVVAYES</sequence>
<keyword evidence="8" id="KW-0472">Membrane</keyword>
<feature type="domain" description="ABC transporter" evidence="9">
    <location>
        <begin position="3"/>
        <end position="226"/>
    </location>
</feature>
<dbReference type="SUPFAM" id="SSF52540">
    <property type="entry name" value="P-loop containing nucleoside triphosphate hydrolases"/>
    <property type="match status" value="2"/>
</dbReference>
<dbReference type="InterPro" id="IPR003593">
    <property type="entry name" value="AAA+_ATPase"/>
</dbReference>
<evidence type="ECO:0000259" key="9">
    <source>
        <dbReference type="PROSITE" id="PS50893"/>
    </source>
</evidence>
<dbReference type="Pfam" id="PF00005">
    <property type="entry name" value="ABC_tran"/>
    <property type="match status" value="2"/>
</dbReference>
<keyword evidence="4" id="KW-1003">Cell membrane</keyword>
<proteinExistence type="inferred from homology"/>
<organism evidence="10 11">
    <name type="scientific">Limosilactobacillus gastricus DSM 16045</name>
    <dbReference type="NCBI Taxonomy" id="1423749"/>
    <lineage>
        <taxon>Bacteria</taxon>
        <taxon>Bacillati</taxon>
        <taxon>Bacillota</taxon>
        <taxon>Bacilli</taxon>
        <taxon>Lactobacillales</taxon>
        <taxon>Lactobacillaceae</taxon>
        <taxon>Limosilactobacillus</taxon>
    </lineage>
</organism>
<evidence type="ECO:0000256" key="1">
    <source>
        <dbReference type="ARBA" id="ARBA00004202"/>
    </source>
</evidence>
<dbReference type="PANTHER" id="PTHR43553:SF27">
    <property type="entry name" value="ENERGY-COUPLING FACTOR TRANSPORTER ATP-BINDING PROTEIN ECFA2"/>
    <property type="match status" value="1"/>
</dbReference>
<dbReference type="InterPro" id="IPR003439">
    <property type="entry name" value="ABC_transporter-like_ATP-bd"/>
</dbReference>
<keyword evidence="7" id="KW-1278">Translocase</keyword>
<comment type="caution">
    <text evidence="10">The sequence shown here is derived from an EMBL/GenBank/DDBJ whole genome shotgun (WGS) entry which is preliminary data.</text>
</comment>
<evidence type="ECO:0000256" key="4">
    <source>
        <dbReference type="ARBA" id="ARBA00022475"/>
    </source>
</evidence>
<evidence type="ECO:0000256" key="5">
    <source>
        <dbReference type="ARBA" id="ARBA00022741"/>
    </source>
</evidence>
<gene>
    <name evidence="10" type="ORF">FC60_GL001129</name>
</gene>
<evidence type="ECO:0000256" key="3">
    <source>
        <dbReference type="ARBA" id="ARBA00022448"/>
    </source>
</evidence>